<proteinExistence type="predicted"/>
<dbReference type="GeneID" id="18257036"/>
<protein>
    <submittedName>
        <fullName evidence="3">Uncharacterized protein</fullName>
    </submittedName>
</protein>
<dbReference type="EMBL" id="GL988041">
    <property type="protein sequence ID" value="EGS21156.1"/>
    <property type="molecule type" value="Genomic_DNA"/>
</dbReference>
<evidence type="ECO:0000313" key="3">
    <source>
        <dbReference type="EMBL" id="EGS21156.1"/>
    </source>
</evidence>
<evidence type="ECO:0000256" key="1">
    <source>
        <dbReference type="SAM" id="MobiDB-lite"/>
    </source>
</evidence>
<keyword evidence="2" id="KW-1133">Transmembrane helix</keyword>
<feature type="compositionally biased region" description="Acidic residues" evidence="1">
    <location>
        <begin position="1"/>
        <end position="20"/>
    </location>
</feature>
<feature type="region of interest" description="Disordered" evidence="1">
    <location>
        <begin position="210"/>
        <end position="235"/>
    </location>
</feature>
<sequence>MPNDDDTPVDEFDDGEDDEHNYDADGFSLIKDIFLRKVRHARHTLSTSFSFDSEGNGLRDLRWQEENATRQDGDAGEEIVVEMNPYWAGFAGFLVLTVLGTLAWGAVQDDEGDGSSHGDERGNQREDRLPDYEPIREMTEQDDRSWALPLGGQGDFRGSGEEYSIDIGGNMLEMVDQSEAVNEEGYVVSRKERLALEEYERIVGMVEVEVRGESESEDDSQQGTGSQDREGESLSFGEELASFREVLDMVDGIVAAEARRERR</sequence>
<reference evidence="3 4" key="1">
    <citation type="journal article" date="2011" name="Cell">
        <title>Insight into structure and assembly of the nuclear pore complex by utilizing the genome of a eukaryotic thermophile.</title>
        <authorList>
            <person name="Amlacher S."/>
            <person name="Sarges P."/>
            <person name="Flemming D."/>
            <person name="van Noort V."/>
            <person name="Kunze R."/>
            <person name="Devos D.P."/>
            <person name="Arumugam M."/>
            <person name="Bork P."/>
            <person name="Hurt E."/>
        </authorList>
    </citation>
    <scope>NUCLEOTIDE SEQUENCE [LARGE SCALE GENOMIC DNA]</scope>
    <source>
        <strain evidence="4">DSM 1495 / CBS 144.50 / IMI 039719</strain>
    </source>
</reference>
<dbReference type="RefSeq" id="XP_006693452.1">
    <property type="nucleotide sequence ID" value="XM_006693389.1"/>
</dbReference>
<keyword evidence="4" id="KW-1185">Reference proteome</keyword>
<evidence type="ECO:0000313" key="4">
    <source>
        <dbReference type="Proteomes" id="UP000008066"/>
    </source>
</evidence>
<evidence type="ECO:0000256" key="2">
    <source>
        <dbReference type="SAM" id="Phobius"/>
    </source>
</evidence>
<keyword evidence="2" id="KW-0812">Transmembrane</keyword>
<feature type="region of interest" description="Disordered" evidence="1">
    <location>
        <begin position="109"/>
        <end position="132"/>
    </location>
</feature>
<dbReference type="HOGENOM" id="CLU_1057686_0_0_1"/>
<keyword evidence="2" id="KW-0472">Membrane</keyword>
<dbReference type="KEGG" id="cthr:CTHT_0029980"/>
<name>G0S8I2_CHATD</name>
<dbReference type="AlphaFoldDB" id="G0S8I2"/>
<dbReference type="Proteomes" id="UP000008066">
    <property type="component" value="Unassembled WGS sequence"/>
</dbReference>
<feature type="compositionally biased region" description="Basic and acidic residues" evidence="1">
    <location>
        <begin position="114"/>
        <end position="132"/>
    </location>
</feature>
<gene>
    <name evidence="3" type="ORF">CTHT_0029980</name>
</gene>
<feature type="region of interest" description="Disordered" evidence="1">
    <location>
        <begin position="1"/>
        <end position="23"/>
    </location>
</feature>
<accession>G0S8I2</accession>
<organism evidence="4">
    <name type="scientific">Chaetomium thermophilum (strain DSM 1495 / CBS 144.50 / IMI 039719)</name>
    <name type="common">Thermochaetoides thermophila</name>
    <dbReference type="NCBI Taxonomy" id="759272"/>
    <lineage>
        <taxon>Eukaryota</taxon>
        <taxon>Fungi</taxon>
        <taxon>Dikarya</taxon>
        <taxon>Ascomycota</taxon>
        <taxon>Pezizomycotina</taxon>
        <taxon>Sordariomycetes</taxon>
        <taxon>Sordariomycetidae</taxon>
        <taxon>Sordariales</taxon>
        <taxon>Chaetomiaceae</taxon>
        <taxon>Thermochaetoides</taxon>
    </lineage>
</organism>
<feature type="transmembrane region" description="Helical" evidence="2">
    <location>
        <begin position="86"/>
        <end position="107"/>
    </location>
</feature>